<proteinExistence type="predicted"/>
<name>A0A1D7SAS0_9CAUD</name>
<reference evidence="6 7" key="2">
    <citation type="submission" date="2019-02" db="EMBL/GenBank/DDBJ databases">
        <title>Diversity in Cyanophage Genomes from Southern New England Coastal Waters.</title>
        <authorList>
            <person name="Marston M.F."/>
        </authorList>
    </citation>
    <scope>NUCLEOTIDE SEQUENCE [LARGE SCALE GENOMIC DNA]</scope>
    <source>
        <strain evidence="3">RW_22_0214</strain>
        <strain evidence="4">RW_62_0316</strain>
    </source>
</reference>
<feature type="region of interest" description="Disordered" evidence="1">
    <location>
        <begin position="334"/>
        <end position="433"/>
    </location>
</feature>
<dbReference type="EMBL" id="KX349287">
    <property type="protein sequence ID" value="AOO10771.1"/>
    <property type="molecule type" value="Genomic_DNA"/>
</dbReference>
<feature type="region of interest" description="Disordered" evidence="1">
    <location>
        <begin position="498"/>
        <end position="565"/>
    </location>
</feature>
<dbReference type="EMBL" id="MK493325">
    <property type="protein sequence ID" value="QBQ75953.1"/>
    <property type="molecule type" value="Genomic_DNA"/>
</dbReference>
<dbReference type="EMBL" id="MK493324">
    <property type="protein sequence ID" value="QBQ75733.1"/>
    <property type="molecule type" value="Genomic_DNA"/>
</dbReference>
<feature type="compositionally biased region" description="Basic and acidic residues" evidence="1">
    <location>
        <begin position="498"/>
        <end position="515"/>
    </location>
</feature>
<evidence type="ECO:0000313" key="5">
    <source>
        <dbReference type="Proteomes" id="UP000224173"/>
    </source>
</evidence>
<evidence type="ECO:0000313" key="6">
    <source>
        <dbReference type="Proteomes" id="UP000299832"/>
    </source>
</evidence>
<protein>
    <submittedName>
        <fullName evidence="2">Uncharacterized protein</fullName>
    </submittedName>
</protein>
<organism evidence="2 5">
    <name type="scientific">Synechococcus phage S-RIM8</name>
    <dbReference type="NCBI Taxonomy" id="756278"/>
    <lineage>
        <taxon>Viruses</taxon>
        <taxon>Duplodnaviria</taxon>
        <taxon>Heunggongvirae</taxon>
        <taxon>Uroviricota</taxon>
        <taxon>Caudoviricetes</taxon>
        <taxon>Pantevenvirales</taxon>
        <taxon>Kyanoviridae</taxon>
        <taxon>Neptunevirus</taxon>
        <taxon>Neptunevirus srim18</taxon>
    </lineage>
</organism>
<dbReference type="Proteomes" id="UP000299832">
    <property type="component" value="Genome"/>
</dbReference>
<sequence length="654" mass="70627">MNLNDLPDMSDALKQVQMYEAKKKGDGNLANNAVPYDKVTKADIVTGALGQDEEGGKKKPKGHDCAKLVKYAPDGSVKEEFETIPEMHTMLEDGTVTHYDITDGEWIYENVPVEELEIVISEKHEHFDNYDKNAEVFGEDAKYDRNRKRAAERAAARNAARAAGQTGVVPGVGYVSPRPERETYVDSAGVTRHKSGAKMPKKEAFAFSDAEWQELAMLGEEIDAMTDEQLIDFMEEIILEVAEDDQDLLEICEALEGVEVLSEDRYADAAAASKANSQKPEVKAANRRARVERMKSAAKGAAERVGSAVKAGAKMAGSAAKKGAKAAIGAGARAAGHAKGEFEAQRIKSKRAAMERTPAKKKEASKSSDDDGTGGKLDALLKSTRGTSSSSDSGSKSGGGGESSSSGPTILVRKKSGDSEDSEKGSTRKAVGGALKSAARLVGKGIKKAVGKTARAVSSGSDKLAKRLGEEYEHIAHLYESGLFTIEEIENVIEERYKGKHGQSDKEYADSRSDAGKMISGTSKMSGAEVTHGRRVKAANPGMQPDVGGKTKPKSQGKMDRGTRADLEYRKANLAKKEEVEYTEEGYKEIDRKKENEMYRRAGNLARTSLSSTGKAKRVAQDKSAKIVSAITRQKETERFNKMADEKARDNYGG</sequence>
<evidence type="ECO:0000313" key="3">
    <source>
        <dbReference type="EMBL" id="QBQ75733.1"/>
    </source>
</evidence>
<gene>
    <name evidence="2" type="ORF">RW060613_183</name>
    <name evidence="3" type="ORF">RW220214_183</name>
    <name evidence="4" type="ORF">RW620316_183</name>
</gene>
<accession>A0A1D7SAS0</accession>
<evidence type="ECO:0000256" key="1">
    <source>
        <dbReference type="SAM" id="MobiDB-lite"/>
    </source>
</evidence>
<feature type="compositionally biased region" description="Basic and acidic residues" evidence="1">
    <location>
        <begin position="415"/>
        <end position="426"/>
    </location>
</feature>
<evidence type="ECO:0000313" key="4">
    <source>
        <dbReference type="EMBL" id="QBQ75953.1"/>
    </source>
</evidence>
<dbReference type="Proteomes" id="UP000301260">
    <property type="component" value="Segment"/>
</dbReference>
<evidence type="ECO:0000313" key="7">
    <source>
        <dbReference type="Proteomes" id="UP000301260"/>
    </source>
</evidence>
<evidence type="ECO:0000313" key="2">
    <source>
        <dbReference type="EMBL" id="AOO10771.1"/>
    </source>
</evidence>
<dbReference type="Proteomes" id="UP000224173">
    <property type="component" value="Segment"/>
</dbReference>
<feature type="compositionally biased region" description="Low complexity" evidence="1">
    <location>
        <begin position="386"/>
        <end position="395"/>
    </location>
</feature>
<feature type="compositionally biased region" description="Basic and acidic residues" evidence="1">
    <location>
        <begin position="338"/>
        <end position="369"/>
    </location>
</feature>
<reference evidence="2 5" key="1">
    <citation type="journal article" date="2016" name="Environ. Microbiol.">
        <title>Genomic diversification of marine cyanophages into stable ecotypes.</title>
        <authorList>
            <person name="Marston M.F."/>
            <person name="Martiny J.B."/>
        </authorList>
    </citation>
    <scope>NUCLEOTIDE SEQUENCE [LARGE SCALE GENOMIC DNA]</scope>
    <source>
        <strain evidence="2">RW_06_0613</strain>
    </source>
</reference>